<feature type="compositionally biased region" description="Low complexity" evidence="1">
    <location>
        <begin position="189"/>
        <end position="202"/>
    </location>
</feature>
<accession>A0CMY1</accession>
<dbReference type="Proteomes" id="UP000000600">
    <property type="component" value="Unassembled WGS sequence"/>
</dbReference>
<evidence type="ECO:0000313" key="3">
    <source>
        <dbReference type="Proteomes" id="UP000000600"/>
    </source>
</evidence>
<gene>
    <name evidence="2" type="ORF">GSPATT00008589001</name>
</gene>
<dbReference type="GeneID" id="5025318"/>
<dbReference type="InParanoid" id="A0CMY1"/>
<reference evidence="2 3" key="1">
    <citation type="journal article" date="2006" name="Nature">
        <title>Global trends of whole-genome duplications revealed by the ciliate Paramecium tetraurelia.</title>
        <authorList>
            <consortium name="Genoscope"/>
            <person name="Aury J.-M."/>
            <person name="Jaillon O."/>
            <person name="Duret L."/>
            <person name="Noel B."/>
            <person name="Jubin C."/>
            <person name="Porcel B.M."/>
            <person name="Segurens B."/>
            <person name="Daubin V."/>
            <person name="Anthouard V."/>
            <person name="Aiach N."/>
            <person name="Arnaiz O."/>
            <person name="Billaut A."/>
            <person name="Beisson J."/>
            <person name="Blanc I."/>
            <person name="Bouhouche K."/>
            <person name="Camara F."/>
            <person name="Duharcourt S."/>
            <person name="Guigo R."/>
            <person name="Gogendeau D."/>
            <person name="Katinka M."/>
            <person name="Keller A.-M."/>
            <person name="Kissmehl R."/>
            <person name="Klotz C."/>
            <person name="Koll F."/>
            <person name="Le Moue A."/>
            <person name="Lepere C."/>
            <person name="Malinsky S."/>
            <person name="Nowacki M."/>
            <person name="Nowak J.K."/>
            <person name="Plattner H."/>
            <person name="Poulain J."/>
            <person name="Ruiz F."/>
            <person name="Serrano V."/>
            <person name="Zagulski M."/>
            <person name="Dessen P."/>
            <person name="Betermier M."/>
            <person name="Weissenbach J."/>
            <person name="Scarpelli C."/>
            <person name="Schachter V."/>
            <person name="Sperling L."/>
            <person name="Meyer E."/>
            <person name="Cohen J."/>
            <person name="Wincker P."/>
        </authorList>
    </citation>
    <scope>NUCLEOTIDE SEQUENCE [LARGE SCALE GENOMIC DNA]</scope>
    <source>
        <strain evidence="2 3">Stock d4-2</strain>
    </source>
</reference>
<dbReference type="EMBL" id="CT868119">
    <property type="protein sequence ID" value="CAK72148.1"/>
    <property type="molecule type" value="Genomic_DNA"/>
</dbReference>
<proteinExistence type="predicted"/>
<keyword evidence="3" id="KW-1185">Reference proteome</keyword>
<dbReference type="AlphaFoldDB" id="A0CMY1"/>
<evidence type="ECO:0000256" key="1">
    <source>
        <dbReference type="SAM" id="MobiDB-lite"/>
    </source>
</evidence>
<feature type="region of interest" description="Disordered" evidence="1">
    <location>
        <begin position="170"/>
        <end position="202"/>
    </location>
</feature>
<dbReference type="KEGG" id="ptm:GSPATT00008589001"/>
<evidence type="ECO:0000313" key="2">
    <source>
        <dbReference type="EMBL" id="CAK72148.1"/>
    </source>
</evidence>
<dbReference type="OMA" id="RNIINHT"/>
<dbReference type="RefSeq" id="XP_001439545.1">
    <property type="nucleotide sequence ID" value="XM_001439508.1"/>
</dbReference>
<organism evidence="2 3">
    <name type="scientific">Paramecium tetraurelia</name>
    <dbReference type="NCBI Taxonomy" id="5888"/>
    <lineage>
        <taxon>Eukaryota</taxon>
        <taxon>Sar</taxon>
        <taxon>Alveolata</taxon>
        <taxon>Ciliophora</taxon>
        <taxon>Intramacronucleata</taxon>
        <taxon>Oligohymenophorea</taxon>
        <taxon>Peniculida</taxon>
        <taxon>Parameciidae</taxon>
        <taxon>Paramecium</taxon>
    </lineage>
</organism>
<dbReference type="OrthoDB" id="10308908at2759"/>
<dbReference type="HOGENOM" id="CLU_511407_0_0_1"/>
<sequence>MVLILGLGLWYKSNSRESRLEFNSSDIYLFIYMNQQHKCQLKTLGYIRNYHSEFASRNIINHTLYHKYSASQNYYYTKEINDIFGKNRTPATIQFYDDMQYSDLGERMKRYYSNQESCAKIKLLSEFYKYHNDLPRFTVHQNIIKILDVYYDKKRKLEYYKIQRQIEYENRNNPNKTPKGIIGDKPEQTETTPESESSHNSTINNNVENILQDIKLQGDQNQICQQEIIKISKIQEDQKSEIMDMLQAFNSDATNNNKNVQKYQVFKNQHPSFKKSLKLEEFLFSQTSRTQVKCSKQIRVPLSTRIATDSVSKVLKTSQEKTKEIQKESLIQLFNKYSKLSRIRSENKIEYNKESKYSVSEMKQLELKIMKSIVDIEKNSPKNKKNKSAQNNKELHQILCKANKLDSCREINRTSQIKCSSNQSIKVNNNQINCYKISKNFNTHLNPISYSNNPYDQKRLNHKQLSKLKANDLRKLIIYKSDKNSLGEKAQKSIPKLNLQTINAFNNLQTSLTFRNQTSSAQLLTPKPLTVRCRISNLINWQVKNLQQNNTQYK</sequence>
<name>A0CMY1_PARTE</name>
<protein>
    <submittedName>
        <fullName evidence="2">Uncharacterized protein</fullName>
    </submittedName>
</protein>
<dbReference type="eggNOG" id="ENOG502SPTI">
    <property type="taxonomic scope" value="Eukaryota"/>
</dbReference>